<gene>
    <name evidence="2" type="ORF">QCA50_003850</name>
</gene>
<reference evidence="2 3" key="1">
    <citation type="submission" date="2022-09" db="EMBL/GenBank/DDBJ databases">
        <authorList>
            <person name="Palmer J.M."/>
        </authorList>
    </citation>
    <scope>NUCLEOTIDE SEQUENCE [LARGE SCALE GENOMIC DNA]</scope>
    <source>
        <strain evidence="2 3">DSM 7382</strain>
    </source>
</reference>
<organism evidence="2 3">
    <name type="scientific">Cerrena zonata</name>
    <dbReference type="NCBI Taxonomy" id="2478898"/>
    <lineage>
        <taxon>Eukaryota</taxon>
        <taxon>Fungi</taxon>
        <taxon>Dikarya</taxon>
        <taxon>Basidiomycota</taxon>
        <taxon>Agaricomycotina</taxon>
        <taxon>Agaricomycetes</taxon>
        <taxon>Polyporales</taxon>
        <taxon>Cerrenaceae</taxon>
        <taxon>Cerrena</taxon>
    </lineage>
</organism>
<evidence type="ECO:0000256" key="1">
    <source>
        <dbReference type="SAM" id="MobiDB-lite"/>
    </source>
</evidence>
<comment type="caution">
    <text evidence="2">The sequence shown here is derived from an EMBL/GenBank/DDBJ whole genome shotgun (WGS) entry which is preliminary data.</text>
</comment>
<dbReference type="PANTHER" id="PTHR28027">
    <property type="entry name" value="TRANSCRIPTIONAL REGULATOR MIT1"/>
    <property type="match status" value="1"/>
</dbReference>
<feature type="compositionally biased region" description="Low complexity" evidence="1">
    <location>
        <begin position="297"/>
        <end position="313"/>
    </location>
</feature>
<evidence type="ECO:0008006" key="4">
    <source>
        <dbReference type="Google" id="ProtNLM"/>
    </source>
</evidence>
<dbReference type="Pfam" id="PF09729">
    <property type="entry name" value="Gti1_Pac2"/>
    <property type="match status" value="1"/>
</dbReference>
<dbReference type="GO" id="GO:0003677">
    <property type="term" value="F:DNA binding"/>
    <property type="evidence" value="ECO:0007669"/>
    <property type="project" value="TreeGrafter"/>
</dbReference>
<sequence length="570" mass="63283">MQPPTLTDVHVRTTEDAHKLFYAVELGKLPKIEKRLDAHERAALRPGNVYVWEEKPPNADNYAVTMERFTEGKAWTPSRVRYAPTPPSVAPIAANHSPEMYDFLMYYEKPAKKKGKSDKDDTTPRSMEDHVVRDGERDTFVKLTYSAYRSDDGSEVSSSSATSTAPYAKGLDKEAKKPRKWHLNAYFTKHTEGQLQTLDDIPLLRDLAVPDGLYRTARAVPKNTKKGGDAKDNVNERGTGKPAGSSTQKERIYAAFPSSHPSTRPGQQTYHQHQPYNPAQGIVPYSQPLLDTDVKMASASSSGPSSGVSLVSPHYPSSASTHISPSAYVPTDTEMAYAQASSGYPNYASYSSHLTSQQLSQHQQSELYATNGVQHTPSYDELARDGRNNAGSGYGSSEASPSPMSEYSTLSWQHHQSSHNPHHYPHLPQLSDSHIHEPFPQHPSASQSHLHLHVNFQFELSILYFYPYERSRSYGRREEDLTAYVPAPPPIVVDENPPYNIDDPEHPNTAASSFEPLTHPHHPFDSAGSSPHQRPTRRRRRQSYASDQGDDHASESGKSRGSIGADEEGG</sequence>
<evidence type="ECO:0000313" key="2">
    <source>
        <dbReference type="EMBL" id="KAK7692226.1"/>
    </source>
</evidence>
<feature type="region of interest" description="Disordered" evidence="1">
    <location>
        <begin position="150"/>
        <end position="175"/>
    </location>
</feature>
<dbReference type="InterPro" id="IPR018608">
    <property type="entry name" value="Gti1/Pac2"/>
</dbReference>
<feature type="compositionally biased region" description="Basic and acidic residues" evidence="1">
    <location>
        <begin position="549"/>
        <end position="558"/>
    </location>
</feature>
<protein>
    <recommendedName>
        <fullName evidence="4">cAMP-independent regulatory protein pac2</fullName>
    </recommendedName>
</protein>
<dbReference type="PANTHER" id="PTHR28027:SF1">
    <property type="entry name" value="CAMP INDEPENDENT REGULATORY PROTEIN (AFU_ORTHOLOGUE AFUA_3G09640)"/>
    <property type="match status" value="1"/>
</dbReference>
<dbReference type="AlphaFoldDB" id="A0AAW0GFQ3"/>
<feature type="compositionally biased region" description="Polar residues" evidence="1">
    <location>
        <begin position="259"/>
        <end position="277"/>
    </location>
</feature>
<feature type="compositionally biased region" description="Basic residues" evidence="1">
    <location>
        <begin position="416"/>
        <end position="425"/>
    </location>
</feature>
<feature type="compositionally biased region" description="Polar residues" evidence="1">
    <location>
        <begin position="389"/>
        <end position="415"/>
    </location>
</feature>
<feature type="region of interest" description="Disordered" evidence="1">
    <location>
        <begin position="377"/>
        <end position="431"/>
    </location>
</feature>
<name>A0AAW0GFQ3_9APHY</name>
<proteinExistence type="predicted"/>
<evidence type="ECO:0000313" key="3">
    <source>
        <dbReference type="Proteomes" id="UP001385951"/>
    </source>
</evidence>
<feature type="compositionally biased region" description="Basic and acidic residues" evidence="1">
    <location>
        <begin position="117"/>
        <end position="134"/>
    </location>
</feature>
<accession>A0AAW0GFQ3</accession>
<feature type="non-terminal residue" evidence="2">
    <location>
        <position position="570"/>
    </location>
</feature>
<dbReference type="Proteomes" id="UP001385951">
    <property type="component" value="Unassembled WGS sequence"/>
</dbReference>
<keyword evidence="3" id="KW-1185">Reference proteome</keyword>
<feature type="region of interest" description="Disordered" evidence="1">
    <location>
        <begin position="487"/>
        <end position="570"/>
    </location>
</feature>
<feature type="region of interest" description="Disordered" evidence="1">
    <location>
        <begin position="113"/>
        <end position="134"/>
    </location>
</feature>
<dbReference type="EMBL" id="JASBNA010000004">
    <property type="protein sequence ID" value="KAK7692226.1"/>
    <property type="molecule type" value="Genomic_DNA"/>
</dbReference>
<feature type="region of interest" description="Disordered" evidence="1">
    <location>
        <begin position="218"/>
        <end position="321"/>
    </location>
</feature>
<feature type="compositionally biased region" description="Basic and acidic residues" evidence="1">
    <location>
        <begin position="226"/>
        <end position="239"/>
    </location>
</feature>